<reference evidence="1" key="1">
    <citation type="submission" date="2020-04" db="EMBL/GenBank/DDBJ databases">
        <authorList>
            <person name="Chiriac C."/>
            <person name="Salcher M."/>
            <person name="Ghai R."/>
            <person name="Kavagutti S V."/>
        </authorList>
    </citation>
    <scope>NUCLEOTIDE SEQUENCE</scope>
</reference>
<protein>
    <submittedName>
        <fullName evidence="1">Uncharacterized protein</fullName>
    </submittedName>
</protein>
<evidence type="ECO:0000313" key="1">
    <source>
        <dbReference type="EMBL" id="CAB4154744.1"/>
    </source>
</evidence>
<gene>
    <name evidence="1" type="ORF">UFOVP650_30</name>
</gene>
<dbReference type="EMBL" id="LR796623">
    <property type="protein sequence ID" value="CAB4154744.1"/>
    <property type="molecule type" value="Genomic_DNA"/>
</dbReference>
<proteinExistence type="predicted"/>
<organism evidence="1">
    <name type="scientific">uncultured Caudovirales phage</name>
    <dbReference type="NCBI Taxonomy" id="2100421"/>
    <lineage>
        <taxon>Viruses</taxon>
        <taxon>Duplodnaviria</taxon>
        <taxon>Heunggongvirae</taxon>
        <taxon>Uroviricota</taxon>
        <taxon>Caudoviricetes</taxon>
        <taxon>Peduoviridae</taxon>
        <taxon>Maltschvirus</taxon>
        <taxon>Maltschvirus maltsch</taxon>
    </lineage>
</organism>
<accession>A0A6J5NH65</accession>
<name>A0A6J5NH65_9CAUD</name>
<sequence>MGVGIQARRKGKAREMEKFDLTDLQVLVDVAQLSGQDQDWCPRNEPQEDAARRLRDAGLLDGHFGLYQGTAAGNALVMTWLDLLVGKAVRSDV</sequence>